<dbReference type="EMBL" id="WLZY01000011">
    <property type="protein sequence ID" value="NDL60263.1"/>
    <property type="molecule type" value="Genomic_DNA"/>
</dbReference>
<accession>A0A7K3MAE6</accession>
<proteinExistence type="predicted"/>
<dbReference type="Pfam" id="PF09826">
    <property type="entry name" value="Beta_propel"/>
    <property type="match status" value="1"/>
</dbReference>
<evidence type="ECO:0008006" key="4">
    <source>
        <dbReference type="Google" id="ProtNLM"/>
    </source>
</evidence>
<dbReference type="InterPro" id="IPR019198">
    <property type="entry name" value="Beta_propeller_containing"/>
</dbReference>
<dbReference type="Proteomes" id="UP000460435">
    <property type="component" value="Unassembled WGS sequence"/>
</dbReference>
<dbReference type="RefSeq" id="WP_162452983.1">
    <property type="nucleotide sequence ID" value="NZ_WLZY01000011.1"/>
</dbReference>
<name>A0A7K3MAE6_9ACTN</name>
<evidence type="ECO:0000313" key="2">
    <source>
        <dbReference type="EMBL" id="NDL60263.1"/>
    </source>
</evidence>
<gene>
    <name evidence="2" type="ORF">F7O44_24625</name>
</gene>
<feature type="region of interest" description="Disordered" evidence="1">
    <location>
        <begin position="75"/>
        <end position="104"/>
    </location>
</feature>
<organism evidence="2 3">
    <name type="scientific">Phytoactinopolyspora mesophila</name>
    <dbReference type="NCBI Taxonomy" id="2650750"/>
    <lineage>
        <taxon>Bacteria</taxon>
        <taxon>Bacillati</taxon>
        <taxon>Actinomycetota</taxon>
        <taxon>Actinomycetes</taxon>
        <taxon>Jiangellales</taxon>
        <taxon>Jiangellaceae</taxon>
        <taxon>Phytoactinopolyspora</taxon>
    </lineage>
</organism>
<protein>
    <recommendedName>
        <fullName evidence="4">Benzoate transporter</fullName>
    </recommendedName>
</protein>
<comment type="caution">
    <text evidence="2">The sequence shown here is derived from an EMBL/GenBank/DDBJ whole genome shotgun (WGS) entry which is preliminary data.</text>
</comment>
<feature type="compositionally biased region" description="Low complexity" evidence="1">
    <location>
        <begin position="78"/>
        <end position="95"/>
    </location>
</feature>
<keyword evidence="3" id="KW-1185">Reference proteome</keyword>
<sequence>MQKRLGFVLGCGIAVGTLGVVSVLPANEAAATGLVSFGSCSEVLSHLKEEARERVSPWGLNVGYPGDILEFAEEASAADDTSAGTSDGASSYSTTNVQEAGVDEPDIVKTDGRLIVTATGPTLRIVDVTGSEPSEVGELSLSKGWAESSLFLSGDRALVFVREHSTVHYETFDSYPSWWDSMTTTMHLIDLRDPSNPVIESSLRVDGDYLDARLIGDTVRVVVSSPPTLRFPVIDNAESPDELLEHMRKAVDESSIEDWLPAYNLVTADGPETSGQLVDCDRLNRPTEFGGLSTISVLTLDMDGLSAGDAVGVLTDGDTVYASTDQLYVATPVWGEYNDTPATDTADAAVDMAFAPSHGVRSTGIHAFDIRGDAAAEYLASGEVDGQIIGRYAMSEYDGVLRVATTTEANDASSSESHLITLALRDGELKQLGHVGGLGKGERIYAVRYFGDMGYVVTFREVDPLYVLDLSDPAAPSVDGELKITGYSSYLHGVGDGRLVGVGQEATETGNMIGSQVSLFDVSQRTSPRKLDGHVLEGAWSDAETNPHAFLFWPETGQLVVPVAGMGIVEADSDDAFDAAPESGALVLVVDEDSLTEQGIITHGGPELNPEYHWTTITRSLVIGDSLYTLWNDGLQVNTLDDLDFQSWLPIDDEWY</sequence>
<dbReference type="AlphaFoldDB" id="A0A7K3MAE6"/>
<reference evidence="2 3" key="1">
    <citation type="submission" date="2019-11" db="EMBL/GenBank/DDBJ databases">
        <authorList>
            <person name="Li X.-J."/>
            <person name="Feng X.-M."/>
        </authorList>
    </citation>
    <scope>NUCLEOTIDE SEQUENCE [LARGE SCALE GENOMIC DNA]</scope>
    <source>
        <strain evidence="2 3">XMNu-373</strain>
    </source>
</reference>
<evidence type="ECO:0000256" key="1">
    <source>
        <dbReference type="SAM" id="MobiDB-lite"/>
    </source>
</evidence>
<evidence type="ECO:0000313" key="3">
    <source>
        <dbReference type="Proteomes" id="UP000460435"/>
    </source>
</evidence>